<dbReference type="GO" id="GO:0046872">
    <property type="term" value="F:metal ion binding"/>
    <property type="evidence" value="ECO:0007669"/>
    <property type="project" value="UniProtKB-KW"/>
</dbReference>
<feature type="active site" evidence="11">
    <location>
        <position position="82"/>
    </location>
</feature>
<keyword evidence="8 10" id="KW-0408">Iron</keyword>
<comment type="catalytic activity">
    <reaction evidence="10 13">
        <text>2 H2O2 = O2 + 2 H2O</text>
        <dbReference type="Rhea" id="RHEA:20309"/>
        <dbReference type="ChEBI" id="CHEBI:15377"/>
        <dbReference type="ChEBI" id="CHEBI:15379"/>
        <dbReference type="ChEBI" id="CHEBI:16240"/>
        <dbReference type="EC" id="1.11.1.6"/>
    </reaction>
</comment>
<keyword evidence="5 10" id="KW-0349">Heme</keyword>
<evidence type="ECO:0000256" key="14">
    <source>
        <dbReference type="RuleBase" id="RU004142"/>
    </source>
</evidence>
<evidence type="ECO:0000256" key="4">
    <source>
        <dbReference type="ARBA" id="ARBA00022559"/>
    </source>
</evidence>
<dbReference type="PRINTS" id="PR00067">
    <property type="entry name" value="CATALASE"/>
</dbReference>
<evidence type="ECO:0000256" key="10">
    <source>
        <dbReference type="PIRNR" id="PIRNR038927"/>
    </source>
</evidence>
<accession>Q15EU5</accession>
<dbReference type="PROSITE" id="PS00438">
    <property type="entry name" value="CATALASE_2"/>
    <property type="match status" value="1"/>
</dbReference>
<reference evidence="16" key="1">
    <citation type="journal article" date="2006" name="Eukaryot. Cell">
        <title>The Cryptococcus neoformans catalase gene family and its role in antioxidant defense.</title>
        <authorList>
            <person name="Giles S.S."/>
            <person name="Stajich J.E."/>
            <person name="Nichols C."/>
            <person name="Gerrald Q.D."/>
            <person name="Alspaugh J.A."/>
            <person name="Dietrich F."/>
            <person name="Perfect J.R."/>
        </authorList>
    </citation>
    <scope>NUCLEOTIDE SEQUENCE</scope>
</reference>
<evidence type="ECO:0000256" key="11">
    <source>
        <dbReference type="PIRSR" id="PIRSR038927-1"/>
    </source>
</evidence>
<evidence type="ECO:0000313" key="16">
    <source>
        <dbReference type="EMBL" id="ABG26354.1"/>
    </source>
</evidence>
<dbReference type="GO" id="GO:0020037">
    <property type="term" value="F:heme binding"/>
    <property type="evidence" value="ECO:0007669"/>
    <property type="project" value="UniProtKB-UniRule"/>
</dbReference>
<evidence type="ECO:0000256" key="5">
    <source>
        <dbReference type="ARBA" id="ARBA00022617"/>
    </source>
</evidence>
<dbReference type="EC" id="1.11.1.6" evidence="3 10"/>
<evidence type="ECO:0000256" key="7">
    <source>
        <dbReference type="ARBA" id="ARBA00023002"/>
    </source>
</evidence>
<protein>
    <recommendedName>
        <fullName evidence="3 10">Catalase</fullName>
        <ecNumber evidence="3 10">1.11.1.6</ecNumber>
    </recommendedName>
</protein>
<dbReference type="InterPro" id="IPR029062">
    <property type="entry name" value="Class_I_gatase-like"/>
</dbReference>
<dbReference type="InterPro" id="IPR024712">
    <property type="entry name" value="Catalase_clade2"/>
</dbReference>
<evidence type="ECO:0000256" key="13">
    <source>
        <dbReference type="RuleBase" id="RU000498"/>
    </source>
</evidence>
<dbReference type="Pfam" id="PF06628">
    <property type="entry name" value="Catalase-rel"/>
    <property type="match status" value="1"/>
</dbReference>
<evidence type="ECO:0000259" key="15">
    <source>
        <dbReference type="SMART" id="SM01060"/>
    </source>
</evidence>
<evidence type="ECO:0000256" key="12">
    <source>
        <dbReference type="PIRSR" id="PIRSR038927-2"/>
    </source>
</evidence>
<comment type="function">
    <text evidence="10">Occurs in almost all aerobically respiring organisms and serves to protect cells from the toxic effects of hydrogen peroxide.</text>
</comment>
<dbReference type="GO" id="GO:0004096">
    <property type="term" value="F:catalase activity"/>
    <property type="evidence" value="ECO:0007669"/>
    <property type="project" value="UniProtKB-UniRule"/>
</dbReference>
<dbReference type="PROSITE" id="PS51402">
    <property type="entry name" value="CATALASE_3"/>
    <property type="match status" value="1"/>
</dbReference>
<dbReference type="GO" id="GO:0005829">
    <property type="term" value="C:cytosol"/>
    <property type="evidence" value="ECO:0007669"/>
    <property type="project" value="TreeGrafter"/>
</dbReference>
<dbReference type="InterPro" id="IPR043156">
    <property type="entry name" value="Catalase_clade2_helical"/>
</dbReference>
<dbReference type="VEuPathDB" id="FungiDB:CNA05600"/>
<dbReference type="SMART" id="SM01060">
    <property type="entry name" value="Catalase"/>
    <property type="match status" value="1"/>
</dbReference>
<dbReference type="Pfam" id="PF18011">
    <property type="entry name" value="Catalase_C"/>
    <property type="match status" value="1"/>
</dbReference>
<dbReference type="VEuPathDB" id="FungiDB:CKF44_00575"/>
<evidence type="ECO:0000256" key="8">
    <source>
        <dbReference type="ARBA" id="ARBA00023004"/>
    </source>
</evidence>
<dbReference type="FunFam" id="2.40.180.10:FF:000003">
    <property type="entry name" value="Catalase"/>
    <property type="match status" value="1"/>
</dbReference>
<dbReference type="CDD" id="cd03132">
    <property type="entry name" value="GATase1_catalase"/>
    <property type="match status" value="1"/>
</dbReference>
<dbReference type="FunFam" id="3.40.50.880:FF:000111">
    <property type="entry name" value="Catalase"/>
    <property type="match status" value="1"/>
</dbReference>
<dbReference type="InterPro" id="IPR011614">
    <property type="entry name" value="Catalase_core"/>
</dbReference>
<dbReference type="Gene3D" id="3.40.50.880">
    <property type="match status" value="1"/>
</dbReference>
<dbReference type="InterPro" id="IPR010582">
    <property type="entry name" value="Catalase_immune_responsive"/>
</dbReference>
<keyword evidence="4 10" id="KW-0575">Peroxidase</keyword>
<keyword evidence="9 10" id="KW-0376">Hydrogen peroxide</keyword>
<feature type="domain" description="Catalase core" evidence="15">
    <location>
        <begin position="35"/>
        <end position="422"/>
    </location>
</feature>
<dbReference type="VEuPathDB" id="FungiDB:LQV05_000544"/>
<dbReference type="VEuPathDB" id="FungiDB:CNAG_00575"/>
<sequence>MSQMLNQAANMVTGDAKYRQMAENTIDQDDKTPYTTYFGVKVSDTDNSLRAGARGPTLLEDFHNREKIQHFDHERIPERVVHARGAGAFGEFKLHTPLTDITTAKVLTDTSKVVPAYVRFSAVAGFRGSADTVRDVRGFATRFYTDEGNWDIVGNNMPVFFINDAIKFPDVIHAVQPEPHNQIPQAQTAHDNAWDFMSLHKPALHMQQWLTSDRAVPRSYRMMQGFGVHTFRLINEEGKSTFVKYHWIPHLGTHSLVWDEALKVAGQDPDFHRRDLWDAIEVGAYPKWDLGVQLIKEEDEHKFDFDLLDATKLIPEELVPVQKIGTLTLNRNPVDYFSEVEQVAFCTQHIVPGMDFTDDPLLAGRNFSYPDTQVSRLGINWKDIPVNRPICPFMTTMREGQMSMFSKNNRTPYHPNRNENLPLTSPKQGGFKSYPAKVSGIKERVQAPKFNDHSSQATLFWNSMSDVEKKHIIDAYKFELSHCADNLVIQNVINRINEIDHGLATAVHSGFPHLSLPEAKPNHGKRTEYLSQITGKNQTFTAAGRKIGIFLVPGFVYSQVAPLLAAFEAAGCMVKFVGPTLGPVKASDGQSFTTEFTFEGCRSTYFDALIFAGGPDDAFVSKLKIGRLIHAAREAYMHLKAIGAVGNATQWLVETCIPGDFSPTVKTESSVVQENGVVFAPANPTLHSAQFAKQFLETVANHRVWDREVSHIAA</sequence>
<feature type="active site" evidence="11">
    <location>
        <position position="155"/>
    </location>
</feature>
<evidence type="ECO:0000256" key="2">
    <source>
        <dbReference type="ARBA" id="ARBA00005329"/>
    </source>
</evidence>
<keyword evidence="6 10" id="KW-0479">Metal-binding</keyword>
<dbReference type="InterPro" id="IPR041399">
    <property type="entry name" value="Catalase_large_C"/>
</dbReference>
<dbReference type="SUPFAM" id="SSF56634">
    <property type="entry name" value="Heme-dependent catalase-like"/>
    <property type="match status" value="1"/>
</dbReference>
<dbReference type="AlphaFoldDB" id="Q15EU5"/>
<dbReference type="GO" id="GO:0006979">
    <property type="term" value="P:response to oxidative stress"/>
    <property type="evidence" value="ECO:0007669"/>
    <property type="project" value="InterPro"/>
</dbReference>
<dbReference type="InterPro" id="IPR020835">
    <property type="entry name" value="Catalase_sf"/>
</dbReference>
<dbReference type="InterPro" id="IPR018028">
    <property type="entry name" value="Catalase"/>
</dbReference>
<dbReference type="SUPFAM" id="SSF52317">
    <property type="entry name" value="Class I glutamine amidotransferase-like"/>
    <property type="match status" value="1"/>
</dbReference>
<comment type="similarity">
    <text evidence="2 10 13">Belongs to the catalase family.</text>
</comment>
<dbReference type="VEuPathDB" id="FungiDB:CNBA5410"/>
<proteinExistence type="inferred from homology"/>
<dbReference type="Pfam" id="PF00199">
    <property type="entry name" value="Catalase"/>
    <property type="match status" value="1"/>
</dbReference>
<comment type="cofactor">
    <cofactor evidence="1 10 12">
        <name>heme</name>
        <dbReference type="ChEBI" id="CHEBI:30413"/>
    </cofactor>
</comment>
<dbReference type="EMBL" id="DQ468111">
    <property type="protein sequence ID" value="ABG26354.1"/>
    <property type="molecule type" value="Genomic_DNA"/>
</dbReference>
<feature type="binding site" description="axial binding residue" evidence="12">
    <location>
        <position position="369"/>
    </location>
    <ligand>
        <name>heme</name>
        <dbReference type="ChEBI" id="CHEBI:30413"/>
    </ligand>
    <ligandPart>
        <name>Fe</name>
        <dbReference type="ChEBI" id="CHEBI:18248"/>
    </ligandPart>
</feature>
<dbReference type="PANTHER" id="PTHR42821">
    <property type="entry name" value="CATALASE"/>
    <property type="match status" value="1"/>
</dbReference>
<dbReference type="PeroxiBase" id="5222">
    <property type="entry name" value="CnKat03_H99"/>
</dbReference>
<dbReference type="InterPro" id="IPR024708">
    <property type="entry name" value="Catalase_AS"/>
</dbReference>
<evidence type="ECO:0000256" key="1">
    <source>
        <dbReference type="ARBA" id="ARBA00001971"/>
    </source>
</evidence>
<dbReference type="PIRSF" id="PIRSF038927">
    <property type="entry name" value="Catalase_clade2"/>
    <property type="match status" value="1"/>
</dbReference>
<keyword evidence="7 10" id="KW-0560">Oxidoreductase</keyword>
<evidence type="ECO:0000256" key="9">
    <source>
        <dbReference type="ARBA" id="ARBA00023324"/>
    </source>
</evidence>
<dbReference type="GO" id="GO:0042744">
    <property type="term" value="P:hydrogen peroxide catabolic process"/>
    <property type="evidence" value="ECO:0007669"/>
    <property type="project" value="UniProtKB-UniRule"/>
</dbReference>
<comment type="function">
    <text evidence="14">Catalyzes the degradation of hydrogen peroxide (H(2)O(2)) generated by peroxisomal oxidases to water and oxygen, thereby protecting cells from the toxic effects of hydrogen peroxide.</text>
</comment>
<dbReference type="PROSITE" id="PS00437">
    <property type="entry name" value="CATALASE_1"/>
    <property type="match status" value="1"/>
</dbReference>
<dbReference type="Gene3D" id="2.40.180.10">
    <property type="entry name" value="Catalase core domain"/>
    <property type="match status" value="1"/>
</dbReference>
<organism evidence="16">
    <name type="scientific">Cryptococcus neoformans</name>
    <name type="common">Filobasidiella neoformans</name>
    <dbReference type="NCBI Taxonomy" id="5207"/>
    <lineage>
        <taxon>Eukaryota</taxon>
        <taxon>Fungi</taxon>
        <taxon>Dikarya</taxon>
        <taxon>Basidiomycota</taxon>
        <taxon>Agaricomycotina</taxon>
        <taxon>Tremellomycetes</taxon>
        <taxon>Tremellales</taxon>
        <taxon>Cryptococcaceae</taxon>
        <taxon>Cryptococcus</taxon>
        <taxon>Cryptococcus neoformans species complex</taxon>
    </lineage>
</organism>
<dbReference type="InterPro" id="IPR002226">
    <property type="entry name" value="Catalase_haem_BS"/>
</dbReference>
<dbReference type="PANTHER" id="PTHR42821:SF1">
    <property type="entry name" value="CATALASE-B"/>
    <property type="match status" value="1"/>
</dbReference>
<evidence type="ECO:0000256" key="3">
    <source>
        <dbReference type="ARBA" id="ARBA00012314"/>
    </source>
</evidence>
<evidence type="ECO:0000256" key="6">
    <source>
        <dbReference type="ARBA" id="ARBA00022723"/>
    </source>
</evidence>
<name>Q15EU5_CRYNE</name>
<dbReference type="Gene3D" id="1.20.1370.20">
    <property type="match status" value="1"/>
</dbReference>